<dbReference type="PANTHER" id="PTHR24421">
    <property type="entry name" value="NITRATE/NITRITE SENSOR PROTEIN NARX-RELATED"/>
    <property type="match status" value="1"/>
</dbReference>
<feature type="transmembrane region" description="Helical" evidence="9">
    <location>
        <begin position="103"/>
        <end position="122"/>
    </location>
</feature>
<keyword evidence="9" id="KW-0812">Transmembrane</keyword>
<evidence type="ECO:0000256" key="6">
    <source>
        <dbReference type="ARBA" id="ARBA00022777"/>
    </source>
</evidence>
<reference evidence="11 12" key="1">
    <citation type="submission" date="2024-10" db="EMBL/GenBank/DDBJ databases">
        <title>The Natural Products Discovery Center: Release of the First 8490 Sequenced Strains for Exploring Actinobacteria Biosynthetic Diversity.</title>
        <authorList>
            <person name="Kalkreuter E."/>
            <person name="Kautsar S.A."/>
            <person name="Yang D."/>
            <person name="Bader C.D."/>
            <person name="Teijaro C.N."/>
            <person name="Fluegel L."/>
            <person name="Davis C.M."/>
            <person name="Simpson J.R."/>
            <person name="Lauterbach L."/>
            <person name="Steele A.D."/>
            <person name="Gui C."/>
            <person name="Meng S."/>
            <person name="Li G."/>
            <person name="Viehrig K."/>
            <person name="Ye F."/>
            <person name="Su P."/>
            <person name="Kiefer A.F."/>
            <person name="Nichols A."/>
            <person name="Cepeda A.J."/>
            <person name="Yan W."/>
            <person name="Fan B."/>
            <person name="Jiang Y."/>
            <person name="Adhikari A."/>
            <person name="Zheng C.-J."/>
            <person name="Schuster L."/>
            <person name="Cowan T.M."/>
            <person name="Smanski M.J."/>
            <person name="Chevrette M.G."/>
            <person name="De Carvalho L.P.S."/>
            <person name="Shen B."/>
        </authorList>
    </citation>
    <scope>NUCLEOTIDE SEQUENCE [LARGE SCALE GENOMIC DNA]</scope>
    <source>
        <strain evidence="11 12">NPDC002173</strain>
    </source>
</reference>
<organism evidence="11 12">
    <name type="scientific">Microtetraspora malaysiensis</name>
    <dbReference type="NCBI Taxonomy" id="161358"/>
    <lineage>
        <taxon>Bacteria</taxon>
        <taxon>Bacillati</taxon>
        <taxon>Actinomycetota</taxon>
        <taxon>Actinomycetes</taxon>
        <taxon>Streptosporangiales</taxon>
        <taxon>Streptosporangiaceae</taxon>
        <taxon>Microtetraspora</taxon>
    </lineage>
</organism>
<feature type="transmembrane region" description="Helical" evidence="9">
    <location>
        <begin position="158"/>
        <end position="179"/>
    </location>
</feature>
<keyword evidence="6 11" id="KW-0418">Kinase</keyword>
<keyword evidence="5" id="KW-0547">Nucleotide-binding</keyword>
<dbReference type="InterPro" id="IPR036890">
    <property type="entry name" value="HATPase_C_sf"/>
</dbReference>
<dbReference type="CDD" id="cd16917">
    <property type="entry name" value="HATPase_UhpB-NarQ-NarX-like"/>
    <property type="match status" value="1"/>
</dbReference>
<feature type="domain" description="Signal transduction histidine kinase subgroup 3 dimerisation and phosphoacceptor" evidence="10">
    <location>
        <begin position="324"/>
        <end position="387"/>
    </location>
</feature>
<dbReference type="GO" id="GO:0016301">
    <property type="term" value="F:kinase activity"/>
    <property type="evidence" value="ECO:0007669"/>
    <property type="project" value="UniProtKB-KW"/>
</dbReference>
<evidence type="ECO:0000256" key="8">
    <source>
        <dbReference type="ARBA" id="ARBA00023012"/>
    </source>
</evidence>
<feature type="transmembrane region" description="Helical" evidence="9">
    <location>
        <begin position="7"/>
        <end position="28"/>
    </location>
</feature>
<sequence length="530" mass="55483">MRWRGGYLLDLSLAVSGVVLNVLVATSSLGGPSAPPWVVVLLALLGGLPLALLRRWPGAAALCLIVLLAVYDQIEASTVDAVQILLPVAVGVLARLREWRWTVPVAVLAAFATGLNLADPGLAFTRGAWFYTVGIVAVPVLIGRYLRGTALRRPDEDHAPLLDLLMAGGGLALAVLGSWPNWSSGALPAWAVGLMVVLSGLALGVVRRLPGAVLLLESVLVIVSDQYVGEVGTTLQILLFVALGVFATRARWAWVLAGYLLTCAASVITVVDDSTEITAWRAIALIVMVAAPVAIGRYIRGRQAAARQAAELAAARNRADRLAERERIARDVHDIVAHHVGAMVLRASAALYAGADGPAEEALTDIRATGHRVLEDLRGLLDVLRDPGKDDIPSADPEDVVRDAVARMTAAGLRVELDIAPEAEGAPLVVRASAARIVQEGLTNVLKHAGPGTEARVRVGITGHELAVEIRNGPGAAASRELPSTGQGINGMRERAGALGGRLTAGPAEDGGWRLAAALPVRTGTARSRE</sequence>
<evidence type="ECO:0000313" key="11">
    <source>
        <dbReference type="EMBL" id="MFF3668651.1"/>
    </source>
</evidence>
<feature type="transmembrane region" description="Helical" evidence="9">
    <location>
        <begin position="128"/>
        <end position="146"/>
    </location>
</feature>
<dbReference type="InterPro" id="IPR050482">
    <property type="entry name" value="Sensor_HK_TwoCompSys"/>
</dbReference>
<feature type="transmembrane region" description="Helical" evidence="9">
    <location>
        <begin position="185"/>
        <end position="206"/>
    </location>
</feature>
<keyword evidence="8" id="KW-0902">Two-component regulatory system</keyword>
<dbReference type="InterPro" id="IPR011712">
    <property type="entry name" value="Sig_transdc_His_kin_sub3_dim/P"/>
</dbReference>
<evidence type="ECO:0000256" key="7">
    <source>
        <dbReference type="ARBA" id="ARBA00022840"/>
    </source>
</evidence>
<dbReference type="SUPFAM" id="SSF55874">
    <property type="entry name" value="ATPase domain of HSP90 chaperone/DNA topoisomerase II/histidine kinase"/>
    <property type="match status" value="1"/>
</dbReference>
<dbReference type="Proteomes" id="UP001602013">
    <property type="component" value="Unassembled WGS sequence"/>
</dbReference>
<evidence type="ECO:0000256" key="3">
    <source>
        <dbReference type="ARBA" id="ARBA00022553"/>
    </source>
</evidence>
<name>A0ABW6SUH6_9ACTN</name>
<keyword evidence="4" id="KW-0808">Transferase</keyword>
<dbReference type="EC" id="2.7.13.3" evidence="2"/>
<feature type="transmembrane region" description="Helical" evidence="9">
    <location>
        <begin position="278"/>
        <end position="299"/>
    </location>
</feature>
<protein>
    <recommendedName>
        <fullName evidence="2">histidine kinase</fullName>
        <ecNumber evidence="2">2.7.13.3</ecNumber>
    </recommendedName>
</protein>
<accession>A0ABW6SUH6</accession>
<dbReference type="PANTHER" id="PTHR24421:SF10">
    <property type="entry name" value="NITRATE_NITRITE SENSOR PROTEIN NARQ"/>
    <property type="match status" value="1"/>
</dbReference>
<keyword evidence="9" id="KW-1133">Transmembrane helix</keyword>
<proteinExistence type="predicted"/>
<comment type="catalytic activity">
    <reaction evidence="1">
        <text>ATP + protein L-histidine = ADP + protein N-phospho-L-histidine.</text>
        <dbReference type="EC" id="2.7.13.3"/>
    </reaction>
</comment>
<feature type="transmembrane region" description="Helical" evidence="9">
    <location>
        <begin position="252"/>
        <end position="271"/>
    </location>
</feature>
<evidence type="ECO:0000256" key="5">
    <source>
        <dbReference type="ARBA" id="ARBA00022741"/>
    </source>
</evidence>
<dbReference type="Pfam" id="PF07730">
    <property type="entry name" value="HisKA_3"/>
    <property type="match status" value="1"/>
</dbReference>
<comment type="caution">
    <text evidence="11">The sequence shown here is derived from an EMBL/GenBank/DDBJ whole genome shotgun (WGS) entry which is preliminary data.</text>
</comment>
<evidence type="ECO:0000256" key="4">
    <source>
        <dbReference type="ARBA" id="ARBA00022679"/>
    </source>
</evidence>
<evidence type="ECO:0000313" key="12">
    <source>
        <dbReference type="Proteomes" id="UP001602013"/>
    </source>
</evidence>
<dbReference type="Gene3D" id="3.30.565.10">
    <property type="entry name" value="Histidine kinase-like ATPase, C-terminal domain"/>
    <property type="match status" value="1"/>
</dbReference>
<evidence type="ECO:0000256" key="1">
    <source>
        <dbReference type="ARBA" id="ARBA00000085"/>
    </source>
</evidence>
<keyword evidence="9" id="KW-0472">Membrane</keyword>
<keyword evidence="7" id="KW-0067">ATP-binding</keyword>
<keyword evidence="3" id="KW-0597">Phosphoprotein</keyword>
<evidence type="ECO:0000259" key="10">
    <source>
        <dbReference type="Pfam" id="PF07730"/>
    </source>
</evidence>
<evidence type="ECO:0000256" key="9">
    <source>
        <dbReference type="SAM" id="Phobius"/>
    </source>
</evidence>
<dbReference type="Gene3D" id="1.20.5.1930">
    <property type="match status" value="1"/>
</dbReference>
<dbReference type="RefSeq" id="WP_387414295.1">
    <property type="nucleotide sequence ID" value="NZ_JBIASD010000016.1"/>
</dbReference>
<evidence type="ECO:0000256" key="2">
    <source>
        <dbReference type="ARBA" id="ARBA00012438"/>
    </source>
</evidence>
<dbReference type="EMBL" id="JBIASD010000016">
    <property type="protein sequence ID" value="MFF3668651.1"/>
    <property type="molecule type" value="Genomic_DNA"/>
</dbReference>
<keyword evidence="12" id="KW-1185">Reference proteome</keyword>
<gene>
    <name evidence="11" type="ORF">ACFYXI_23990</name>
</gene>
<feature type="transmembrane region" description="Helical" evidence="9">
    <location>
        <begin position="34"/>
        <end position="53"/>
    </location>
</feature>